<name>A0ABN7NSK9_TIMPD</name>
<proteinExistence type="predicted"/>
<reference evidence="1" key="1">
    <citation type="submission" date="2021-03" db="EMBL/GenBank/DDBJ databases">
        <authorList>
            <person name="Tran Van P."/>
        </authorList>
    </citation>
    <scope>NUCLEOTIDE SEQUENCE</scope>
</reference>
<sequence length="97" mass="10488">MFGCEGPMSTESSTTVIEDDGCFIHNSTSLDPITFTKACKEKGTSTDIIPSDHEDENEAVIVPARNTKRKMDKIEGGCIASRLDFGQLQAAMKMLSG</sequence>
<dbReference type="EMBL" id="CAJPIN010005592">
    <property type="protein sequence ID" value="CAG2057551.1"/>
    <property type="molecule type" value="Genomic_DNA"/>
</dbReference>
<dbReference type="Proteomes" id="UP001153148">
    <property type="component" value="Unassembled WGS sequence"/>
</dbReference>
<organism evidence="1 2">
    <name type="scientific">Timema podura</name>
    <name type="common">Walking stick</name>
    <dbReference type="NCBI Taxonomy" id="61482"/>
    <lineage>
        <taxon>Eukaryota</taxon>
        <taxon>Metazoa</taxon>
        <taxon>Ecdysozoa</taxon>
        <taxon>Arthropoda</taxon>
        <taxon>Hexapoda</taxon>
        <taxon>Insecta</taxon>
        <taxon>Pterygota</taxon>
        <taxon>Neoptera</taxon>
        <taxon>Polyneoptera</taxon>
        <taxon>Phasmatodea</taxon>
        <taxon>Timematodea</taxon>
        <taxon>Timematoidea</taxon>
        <taxon>Timematidae</taxon>
        <taxon>Timema</taxon>
    </lineage>
</organism>
<gene>
    <name evidence="1" type="ORF">TPAB3V08_LOCUS4528</name>
</gene>
<protein>
    <submittedName>
        <fullName evidence="1">Uncharacterized protein</fullName>
    </submittedName>
</protein>
<comment type="caution">
    <text evidence="1">The sequence shown here is derived from an EMBL/GenBank/DDBJ whole genome shotgun (WGS) entry which is preliminary data.</text>
</comment>
<evidence type="ECO:0000313" key="1">
    <source>
        <dbReference type="EMBL" id="CAG2057551.1"/>
    </source>
</evidence>
<evidence type="ECO:0000313" key="2">
    <source>
        <dbReference type="Proteomes" id="UP001153148"/>
    </source>
</evidence>
<accession>A0ABN7NSK9</accession>
<keyword evidence="2" id="KW-1185">Reference proteome</keyword>